<dbReference type="GO" id="GO:0006915">
    <property type="term" value="P:apoptotic process"/>
    <property type="evidence" value="ECO:0007669"/>
    <property type="project" value="UniProtKB-KW"/>
</dbReference>
<dbReference type="Pfam" id="PF00656">
    <property type="entry name" value="Peptidase_C14"/>
    <property type="match status" value="1"/>
</dbReference>
<gene>
    <name evidence="5" type="ORF">K435DRAFT_968821</name>
</gene>
<sequence>MSEGDMSQPRPPPVIDRGTSIFALVIGINKYLDSDINNLNGAVTDADSIRDFLVQDLGVPQKQIKNLRNEKATRHAIETGIQKLSNNPAIKKNNAILIFYAGHGAQTRAPKDWPTRDGKIEMLLPYDFILKGSADERGQGVLDVKLRSLLEELASKKGNNITCIFDSCHSGSGTRGDEKNPSFAVRGIDLPPNYIIPLSMLSNFIPESSRASSIAKGSENYGLLSHVLLSACLPTQRAKERPGSGVFTSSLLKLLRKYGVDKLTYKEVIARLPDLPDQNPQCEGVNQERIFFNSVVSSPRRKLYSVHRNVQKRDHFVLQAGEADGIVRGDEFAIYADRDLTAFIGTVVVSEISSSFNAVCTAKPGAEADSNSALLHFSEPAYALQTRLSKLKAIRVLIRDKDVRNLVQSRSSDIQNGDGVTLVDSIDDQPDLTISSHYPSKSRSKVVQFEIMSQDCRRHGLTSMPFDINIADPDSTERIHHILRSAAHFYRHLNRSPKSKRIVKATNILLECFKLKESEGIDSFDDVYMPDPDGGNLNLGGEITIDVDEEETEPFGYKITNNTSLNLYASLLYFDYSDLSIDPHFLPPTAKNGVIEMPLPAKGSLTIGYGPSGIPPYEFSVRESQDVDVGALKLFLSTDYVDYGAIAQKSPFEDYRKANQRLKPELSEWDSMTVIIVQKRKKHV</sequence>
<keyword evidence="3" id="KW-0788">Thiol protease</keyword>
<keyword evidence="3" id="KW-0645">Protease</keyword>
<dbReference type="PANTHER" id="PTHR48104:SF30">
    <property type="entry name" value="METACASPASE-1"/>
    <property type="match status" value="1"/>
</dbReference>
<dbReference type="EMBL" id="ML179346">
    <property type="protein sequence ID" value="THU90085.1"/>
    <property type="molecule type" value="Genomic_DNA"/>
</dbReference>
<evidence type="ECO:0000256" key="3">
    <source>
        <dbReference type="ARBA" id="ARBA00022807"/>
    </source>
</evidence>
<keyword evidence="2" id="KW-0053">Apoptosis</keyword>
<dbReference type="GO" id="GO:0004197">
    <property type="term" value="F:cysteine-type endopeptidase activity"/>
    <property type="evidence" value="ECO:0007669"/>
    <property type="project" value="InterPro"/>
</dbReference>
<dbReference type="InterPro" id="IPR029030">
    <property type="entry name" value="Caspase-like_dom_sf"/>
</dbReference>
<reference evidence="5 6" key="1">
    <citation type="journal article" date="2019" name="Nat. Ecol. Evol.">
        <title>Megaphylogeny resolves global patterns of mushroom evolution.</title>
        <authorList>
            <person name="Varga T."/>
            <person name="Krizsan K."/>
            <person name="Foldi C."/>
            <person name="Dima B."/>
            <person name="Sanchez-Garcia M."/>
            <person name="Sanchez-Ramirez S."/>
            <person name="Szollosi G.J."/>
            <person name="Szarkandi J.G."/>
            <person name="Papp V."/>
            <person name="Albert L."/>
            <person name="Andreopoulos W."/>
            <person name="Angelini C."/>
            <person name="Antonin V."/>
            <person name="Barry K.W."/>
            <person name="Bougher N.L."/>
            <person name="Buchanan P."/>
            <person name="Buyck B."/>
            <person name="Bense V."/>
            <person name="Catcheside P."/>
            <person name="Chovatia M."/>
            <person name="Cooper J."/>
            <person name="Damon W."/>
            <person name="Desjardin D."/>
            <person name="Finy P."/>
            <person name="Geml J."/>
            <person name="Haridas S."/>
            <person name="Hughes K."/>
            <person name="Justo A."/>
            <person name="Karasinski D."/>
            <person name="Kautmanova I."/>
            <person name="Kiss B."/>
            <person name="Kocsube S."/>
            <person name="Kotiranta H."/>
            <person name="LaButti K.M."/>
            <person name="Lechner B.E."/>
            <person name="Liimatainen K."/>
            <person name="Lipzen A."/>
            <person name="Lukacs Z."/>
            <person name="Mihaltcheva S."/>
            <person name="Morgado L.N."/>
            <person name="Niskanen T."/>
            <person name="Noordeloos M.E."/>
            <person name="Ohm R.A."/>
            <person name="Ortiz-Santana B."/>
            <person name="Ovrebo C."/>
            <person name="Racz N."/>
            <person name="Riley R."/>
            <person name="Savchenko A."/>
            <person name="Shiryaev A."/>
            <person name="Soop K."/>
            <person name="Spirin V."/>
            <person name="Szebenyi C."/>
            <person name="Tomsovsky M."/>
            <person name="Tulloss R.E."/>
            <person name="Uehling J."/>
            <person name="Grigoriev I.V."/>
            <person name="Vagvolgyi C."/>
            <person name="Papp T."/>
            <person name="Martin F.M."/>
            <person name="Miettinen O."/>
            <person name="Hibbett D.S."/>
            <person name="Nagy L.G."/>
        </authorList>
    </citation>
    <scope>NUCLEOTIDE SEQUENCE [LARGE SCALE GENOMIC DNA]</scope>
    <source>
        <strain evidence="5 6">CBS 962.96</strain>
    </source>
</reference>
<dbReference type="InterPro" id="IPR011600">
    <property type="entry name" value="Pept_C14_caspase"/>
</dbReference>
<evidence type="ECO:0000256" key="2">
    <source>
        <dbReference type="ARBA" id="ARBA00022703"/>
    </source>
</evidence>
<feature type="domain" description="Peptidase C14 caspase" evidence="4">
    <location>
        <begin position="22"/>
        <end position="270"/>
    </location>
</feature>
<dbReference type="Proteomes" id="UP000297245">
    <property type="component" value="Unassembled WGS sequence"/>
</dbReference>
<dbReference type="GO" id="GO:0006508">
    <property type="term" value="P:proteolysis"/>
    <property type="evidence" value="ECO:0007669"/>
    <property type="project" value="InterPro"/>
</dbReference>
<evidence type="ECO:0000256" key="1">
    <source>
        <dbReference type="ARBA" id="ARBA00009005"/>
    </source>
</evidence>
<comment type="similarity">
    <text evidence="1">Belongs to the peptidase C14B family.</text>
</comment>
<organism evidence="5 6">
    <name type="scientific">Dendrothele bispora (strain CBS 962.96)</name>
    <dbReference type="NCBI Taxonomy" id="1314807"/>
    <lineage>
        <taxon>Eukaryota</taxon>
        <taxon>Fungi</taxon>
        <taxon>Dikarya</taxon>
        <taxon>Basidiomycota</taxon>
        <taxon>Agaricomycotina</taxon>
        <taxon>Agaricomycetes</taxon>
        <taxon>Agaricomycetidae</taxon>
        <taxon>Agaricales</taxon>
        <taxon>Agaricales incertae sedis</taxon>
        <taxon>Dendrothele</taxon>
    </lineage>
</organism>
<dbReference type="InterPro" id="IPR050452">
    <property type="entry name" value="Metacaspase"/>
</dbReference>
<evidence type="ECO:0000313" key="6">
    <source>
        <dbReference type="Proteomes" id="UP000297245"/>
    </source>
</evidence>
<protein>
    <recommendedName>
        <fullName evidence="4">Peptidase C14 caspase domain-containing protein</fullName>
    </recommendedName>
</protein>
<keyword evidence="3" id="KW-0378">Hydrolase</keyword>
<accession>A0A4V4HE84</accession>
<name>A0A4V4HE84_DENBC</name>
<dbReference type="SUPFAM" id="SSF52129">
    <property type="entry name" value="Caspase-like"/>
    <property type="match status" value="1"/>
</dbReference>
<dbReference type="Gene3D" id="3.40.50.1460">
    <property type="match status" value="1"/>
</dbReference>
<dbReference type="GO" id="GO:0005737">
    <property type="term" value="C:cytoplasm"/>
    <property type="evidence" value="ECO:0007669"/>
    <property type="project" value="TreeGrafter"/>
</dbReference>
<keyword evidence="6" id="KW-1185">Reference proteome</keyword>
<dbReference type="PANTHER" id="PTHR48104">
    <property type="entry name" value="METACASPASE-4"/>
    <property type="match status" value="1"/>
</dbReference>
<dbReference type="AlphaFoldDB" id="A0A4V4HE84"/>
<dbReference type="OrthoDB" id="3223806at2759"/>
<evidence type="ECO:0000259" key="4">
    <source>
        <dbReference type="Pfam" id="PF00656"/>
    </source>
</evidence>
<proteinExistence type="inferred from homology"/>
<evidence type="ECO:0000313" key="5">
    <source>
        <dbReference type="EMBL" id="THU90085.1"/>
    </source>
</evidence>